<feature type="compositionally biased region" description="Polar residues" evidence="5">
    <location>
        <begin position="100"/>
        <end position="117"/>
    </location>
</feature>
<evidence type="ECO:0000256" key="1">
    <source>
        <dbReference type="ARBA" id="ARBA00023125"/>
    </source>
</evidence>
<evidence type="ECO:0000256" key="5">
    <source>
        <dbReference type="SAM" id="MobiDB-lite"/>
    </source>
</evidence>
<comment type="subcellular location">
    <subcellularLocation>
        <location evidence="4">Nucleus</location>
    </subcellularLocation>
</comment>
<evidence type="ECO:0000256" key="4">
    <source>
        <dbReference type="PROSITE-ProRule" id="PRU00108"/>
    </source>
</evidence>
<evidence type="ECO:0000313" key="7">
    <source>
        <dbReference type="EMBL" id="KAK2149951.1"/>
    </source>
</evidence>
<keyword evidence="3 4" id="KW-0539">Nucleus</keyword>
<feature type="compositionally biased region" description="Low complexity" evidence="5">
    <location>
        <begin position="568"/>
        <end position="581"/>
    </location>
</feature>
<dbReference type="Proteomes" id="UP001208570">
    <property type="component" value="Unassembled WGS sequence"/>
</dbReference>
<evidence type="ECO:0000313" key="8">
    <source>
        <dbReference type="Proteomes" id="UP001208570"/>
    </source>
</evidence>
<dbReference type="InterPro" id="IPR008422">
    <property type="entry name" value="KN_HD"/>
</dbReference>
<dbReference type="PROSITE" id="PS50071">
    <property type="entry name" value="HOMEOBOX_2"/>
    <property type="match status" value="1"/>
</dbReference>
<feature type="compositionally biased region" description="Low complexity" evidence="5">
    <location>
        <begin position="545"/>
        <end position="556"/>
    </location>
</feature>
<feature type="compositionally biased region" description="Polar residues" evidence="5">
    <location>
        <begin position="130"/>
        <end position="169"/>
    </location>
</feature>
<dbReference type="SUPFAM" id="SSF46689">
    <property type="entry name" value="Homeodomain-like"/>
    <property type="match status" value="1"/>
</dbReference>
<feature type="DNA-binding region" description="Homeobox" evidence="4">
    <location>
        <begin position="667"/>
        <end position="729"/>
    </location>
</feature>
<keyword evidence="8" id="KW-1185">Reference proteome</keyword>
<dbReference type="GO" id="GO:0003677">
    <property type="term" value="F:DNA binding"/>
    <property type="evidence" value="ECO:0007669"/>
    <property type="project" value="UniProtKB-UniRule"/>
</dbReference>
<dbReference type="Pfam" id="PF05920">
    <property type="entry name" value="Homeobox_KN"/>
    <property type="match status" value="1"/>
</dbReference>
<feature type="region of interest" description="Disordered" evidence="5">
    <location>
        <begin position="237"/>
        <end position="258"/>
    </location>
</feature>
<proteinExistence type="predicted"/>
<gene>
    <name evidence="7" type="ORF">LSH36_429g00009</name>
</gene>
<dbReference type="CDD" id="cd00086">
    <property type="entry name" value="homeodomain"/>
    <property type="match status" value="1"/>
</dbReference>
<dbReference type="EMBL" id="JAODUP010000429">
    <property type="protein sequence ID" value="KAK2149951.1"/>
    <property type="molecule type" value="Genomic_DNA"/>
</dbReference>
<feature type="compositionally biased region" description="Polar residues" evidence="5">
    <location>
        <begin position="71"/>
        <end position="93"/>
    </location>
</feature>
<reference evidence="7" key="1">
    <citation type="journal article" date="2023" name="Mol. Biol. Evol.">
        <title>Third-Generation Sequencing Reveals the Adaptive Role of the Epigenome in Three Deep-Sea Polychaetes.</title>
        <authorList>
            <person name="Perez M."/>
            <person name="Aroh O."/>
            <person name="Sun Y."/>
            <person name="Lan Y."/>
            <person name="Juniper S.K."/>
            <person name="Young C.R."/>
            <person name="Angers B."/>
            <person name="Qian P.Y."/>
        </authorList>
    </citation>
    <scope>NUCLEOTIDE SEQUENCE</scope>
    <source>
        <strain evidence="7">P08H-3</strain>
    </source>
</reference>
<feature type="region of interest" description="Disordered" evidence="5">
    <location>
        <begin position="539"/>
        <end position="674"/>
    </location>
</feature>
<feature type="compositionally biased region" description="Polar residues" evidence="5">
    <location>
        <begin position="237"/>
        <end position="253"/>
    </location>
</feature>
<accession>A0AAD9MZZ4</accession>
<dbReference type="GO" id="GO:0005634">
    <property type="term" value="C:nucleus"/>
    <property type="evidence" value="ECO:0007669"/>
    <property type="project" value="UniProtKB-SubCell"/>
</dbReference>
<feature type="compositionally biased region" description="Low complexity" evidence="5">
    <location>
        <begin position="659"/>
        <end position="672"/>
    </location>
</feature>
<feature type="domain" description="Homeobox" evidence="6">
    <location>
        <begin position="665"/>
        <end position="728"/>
    </location>
</feature>
<dbReference type="AlphaFoldDB" id="A0AAD9MZZ4"/>
<protein>
    <recommendedName>
        <fullName evidence="6">Homeobox domain-containing protein</fullName>
    </recommendedName>
</protein>
<dbReference type="GO" id="GO:0006355">
    <property type="term" value="P:regulation of DNA-templated transcription"/>
    <property type="evidence" value="ECO:0007669"/>
    <property type="project" value="InterPro"/>
</dbReference>
<dbReference type="SMART" id="SM00389">
    <property type="entry name" value="HOX"/>
    <property type="match status" value="1"/>
</dbReference>
<dbReference type="InterPro" id="IPR001356">
    <property type="entry name" value="HD"/>
</dbReference>
<dbReference type="Gene3D" id="1.10.10.60">
    <property type="entry name" value="Homeodomain-like"/>
    <property type="match status" value="1"/>
</dbReference>
<dbReference type="InterPro" id="IPR009057">
    <property type="entry name" value="Homeodomain-like_sf"/>
</dbReference>
<keyword evidence="1 4" id="KW-0238">DNA-binding</keyword>
<keyword evidence="2 4" id="KW-0371">Homeobox</keyword>
<dbReference type="InterPro" id="IPR050224">
    <property type="entry name" value="TALE_homeobox"/>
</dbReference>
<feature type="region of interest" description="Disordered" evidence="5">
    <location>
        <begin position="71"/>
        <end position="180"/>
    </location>
</feature>
<dbReference type="PANTHER" id="PTHR11850">
    <property type="entry name" value="HOMEOBOX PROTEIN TRANSCRIPTION FACTORS"/>
    <property type="match status" value="1"/>
</dbReference>
<name>A0AAD9MZZ4_9ANNE</name>
<comment type="caution">
    <text evidence="7">The sequence shown here is derived from an EMBL/GenBank/DDBJ whole genome shotgun (WGS) entry which is preliminary data.</text>
</comment>
<organism evidence="7 8">
    <name type="scientific">Paralvinella palmiformis</name>
    <dbReference type="NCBI Taxonomy" id="53620"/>
    <lineage>
        <taxon>Eukaryota</taxon>
        <taxon>Metazoa</taxon>
        <taxon>Spiralia</taxon>
        <taxon>Lophotrochozoa</taxon>
        <taxon>Annelida</taxon>
        <taxon>Polychaeta</taxon>
        <taxon>Sedentaria</taxon>
        <taxon>Canalipalpata</taxon>
        <taxon>Terebellida</taxon>
        <taxon>Terebelliformia</taxon>
        <taxon>Alvinellidae</taxon>
        <taxon>Paralvinella</taxon>
    </lineage>
</organism>
<sequence>MRNRYAFTKGADMYVPNKHPNIDGSYPPPPQLPIAGQQQPAMDGYQRQFTNLTNVNFADNSCMKSEQGKQFSSCSKADGSSLTGPGTARTQDINPYCSGVQPSHAPQQGQYGEQNAPSYEASCSHPPPESSQYPMNTPQQQGSMYGSCPNLSPQGNFQPHVQPVQQTGRPYSPVGRVPPVAQPKMSHGYNQVAGGNYYGQQYQTPATSPVPGTTSQPDMYPNRQIPYGGQGVMNQTMGNGSLNQSMSAPSTPMKQVPRPGQCYNPEQQSQWNSGQNANQYSVVQNQGHPNMYRNQPAQGQQLPVHGQQMAMPGQVMQGHYSGQPQPMQGGIMPVPGAVNAPMRPCSPAIGSYHNQPASSPHPIVPSNCRMMAPNNVPQGQMPMVNVPQPVTHVVPKTIDTQTPVSQQGFMQSIIGDRSSAFRSHPLFPLLRDLIIADMNFHTPSFPFQLIANLPADFDRLLQNYLQRNPPANNYQGSEAVQGVIMDALKYAHSALIGKIQARKQKEGYDEPAKPLSAIEDFCERFDRAVKNSMVKSEYEGCPQDPYMQGNPGNMGPPTQPGPPHPQPEEGMMGAPPHGMMAPPMPQHPGMNGMHSQSYQDLTRMGPGPSPYPQNPLVHPHLSGYHERRANSLPSTPRKSVHGRLHDTNSETTLNRTGSDKSISSGTGTGKSKVLPKESVALMMDWLRKHQDNPYPNDDEKEMLIQKTKLTINQINYWFTNARRRILPKWALQRYMEQQEKQKQMDQQQISTQSAVH</sequence>
<evidence type="ECO:0000256" key="3">
    <source>
        <dbReference type="ARBA" id="ARBA00023242"/>
    </source>
</evidence>
<evidence type="ECO:0000259" key="6">
    <source>
        <dbReference type="PROSITE" id="PS50071"/>
    </source>
</evidence>
<evidence type="ECO:0000256" key="2">
    <source>
        <dbReference type="ARBA" id="ARBA00023155"/>
    </source>
</evidence>